<protein>
    <submittedName>
        <fullName evidence="1">Uncharacterized protein</fullName>
    </submittedName>
</protein>
<keyword evidence="2" id="KW-1185">Reference proteome</keyword>
<dbReference type="EMBL" id="VFMM01000001">
    <property type="protein sequence ID" value="TQJ19520.1"/>
    <property type="molecule type" value="Genomic_DNA"/>
</dbReference>
<proteinExistence type="predicted"/>
<reference evidence="1 2" key="1">
    <citation type="submission" date="2019-06" db="EMBL/GenBank/DDBJ databases">
        <title>Sequencing the genomes of 1000 actinobacteria strains.</title>
        <authorList>
            <person name="Klenk H.-P."/>
        </authorList>
    </citation>
    <scope>NUCLEOTIDE SEQUENCE [LARGE SCALE GENOMIC DNA]</scope>
    <source>
        <strain evidence="1 2">DSM 17305</strain>
    </source>
</reference>
<organism evidence="1 2">
    <name type="scientific">Kribbella jejuensis</name>
    <dbReference type="NCBI Taxonomy" id="236068"/>
    <lineage>
        <taxon>Bacteria</taxon>
        <taxon>Bacillati</taxon>
        <taxon>Actinomycetota</taxon>
        <taxon>Actinomycetes</taxon>
        <taxon>Propionibacteriales</taxon>
        <taxon>Kribbellaceae</taxon>
        <taxon>Kribbella</taxon>
    </lineage>
</organism>
<dbReference type="AlphaFoldDB" id="A0A542EVY5"/>
<comment type="caution">
    <text evidence="1">The sequence shown here is derived from an EMBL/GenBank/DDBJ whole genome shotgun (WGS) entry which is preliminary data.</text>
</comment>
<dbReference type="RefSeq" id="WP_185759295.1">
    <property type="nucleotide sequence ID" value="NZ_BAAAKA010000029.1"/>
</dbReference>
<evidence type="ECO:0000313" key="2">
    <source>
        <dbReference type="Proteomes" id="UP000316298"/>
    </source>
</evidence>
<evidence type="ECO:0000313" key="1">
    <source>
        <dbReference type="EMBL" id="TQJ19520.1"/>
    </source>
</evidence>
<gene>
    <name evidence="1" type="ORF">FB475_3690</name>
</gene>
<accession>A0A542EVY5</accession>
<sequence>MHLALTVLTATTAVIVLLALGVLTARPARLRQSGWSARVVWVPRAVSGGFGVGGGVSWGR</sequence>
<name>A0A542EVY5_9ACTN</name>
<dbReference type="Proteomes" id="UP000316298">
    <property type="component" value="Unassembled WGS sequence"/>
</dbReference>